<dbReference type="InterPro" id="IPR037439">
    <property type="entry name" value="Branching_enzy"/>
</dbReference>
<dbReference type="InterPro" id="IPR004193">
    <property type="entry name" value="Glyco_hydro_13_N"/>
</dbReference>
<feature type="domain" description="Glycosyl hydrolase family 13 catalytic" evidence="11">
    <location>
        <begin position="197"/>
        <end position="544"/>
    </location>
</feature>
<dbReference type="GO" id="GO:0043169">
    <property type="term" value="F:cation binding"/>
    <property type="evidence" value="ECO:0007669"/>
    <property type="project" value="InterPro"/>
</dbReference>
<evidence type="ECO:0000256" key="3">
    <source>
        <dbReference type="ARBA" id="ARBA00009000"/>
    </source>
</evidence>
<keyword evidence="8 9" id="KW-0119">Carbohydrate metabolism</keyword>
<dbReference type="CDD" id="cd11322">
    <property type="entry name" value="AmyAc_Glg_BE"/>
    <property type="match status" value="1"/>
</dbReference>
<dbReference type="Pfam" id="PF02806">
    <property type="entry name" value="Alpha-amylase_C"/>
    <property type="match status" value="1"/>
</dbReference>
<evidence type="ECO:0000256" key="8">
    <source>
        <dbReference type="ARBA" id="ARBA00023277"/>
    </source>
</evidence>
<gene>
    <name evidence="9" type="primary">glgB</name>
    <name evidence="12" type="ORF">COT42_02720</name>
</gene>
<evidence type="ECO:0000313" key="12">
    <source>
        <dbReference type="EMBL" id="PIS30584.1"/>
    </source>
</evidence>
<dbReference type="CDD" id="cd02855">
    <property type="entry name" value="E_set_GBE_prok_N"/>
    <property type="match status" value="1"/>
</dbReference>
<comment type="similarity">
    <text evidence="3 9">Belongs to the glycosyl hydrolase 13 family. GlgB subfamily.</text>
</comment>
<dbReference type="PANTHER" id="PTHR43651">
    <property type="entry name" value="1,4-ALPHA-GLUCAN-BRANCHING ENZYME"/>
    <property type="match status" value="1"/>
</dbReference>
<keyword evidence="5 9" id="KW-0328">Glycosyltransferase</keyword>
<protein>
    <recommendedName>
        <fullName evidence="9">1,4-alpha-glucan branching enzyme GlgB</fullName>
        <ecNumber evidence="9">2.4.1.18</ecNumber>
    </recommendedName>
    <alternativeName>
        <fullName evidence="9">1,4-alpha-D-glucan:1,4-alpha-D-glucan 6-glucosyl-transferase</fullName>
    </alternativeName>
    <alternativeName>
        <fullName evidence="9">Alpha-(1-&gt;4)-glucan branching enzyme</fullName>
    </alternativeName>
    <alternativeName>
        <fullName evidence="9">Glycogen branching enzyme</fullName>
        <shortName evidence="9">BE</shortName>
    </alternativeName>
</protein>
<proteinExistence type="inferred from homology"/>
<dbReference type="GO" id="GO:0003844">
    <property type="term" value="F:1,4-alpha-glucan branching enzyme activity"/>
    <property type="evidence" value="ECO:0007669"/>
    <property type="project" value="UniProtKB-UniRule"/>
</dbReference>
<dbReference type="Pfam" id="PF00128">
    <property type="entry name" value="Alpha-amylase"/>
    <property type="match status" value="1"/>
</dbReference>
<dbReference type="Gene3D" id="3.20.20.80">
    <property type="entry name" value="Glycosidases"/>
    <property type="match status" value="1"/>
</dbReference>
<evidence type="ECO:0000313" key="13">
    <source>
        <dbReference type="Proteomes" id="UP000231343"/>
    </source>
</evidence>
<dbReference type="Proteomes" id="UP000231343">
    <property type="component" value="Unassembled WGS sequence"/>
</dbReference>
<dbReference type="PIRSF" id="PIRSF000463">
    <property type="entry name" value="GlgB"/>
    <property type="match status" value="1"/>
</dbReference>
<dbReference type="InterPro" id="IPR013783">
    <property type="entry name" value="Ig-like_fold"/>
</dbReference>
<dbReference type="SUPFAM" id="SSF51445">
    <property type="entry name" value="(Trans)glycosidases"/>
    <property type="match status" value="1"/>
</dbReference>
<comment type="function">
    <text evidence="9">Catalyzes the formation of the alpha-1,6-glucosidic linkages in glycogen by scission of a 1,4-alpha-linked oligosaccharide from growing alpha-1,4-glucan chains and the subsequent attachment of the oligosaccharide to the alpha-1,6 position.</text>
</comment>
<keyword evidence="4 9" id="KW-0321">Glycogen metabolism</keyword>
<dbReference type="NCBIfam" id="NF003811">
    <property type="entry name" value="PRK05402.1"/>
    <property type="match status" value="1"/>
</dbReference>
<dbReference type="GO" id="GO:0005978">
    <property type="term" value="P:glycogen biosynthetic process"/>
    <property type="evidence" value="ECO:0007669"/>
    <property type="project" value="UniProtKB-UniRule"/>
</dbReference>
<evidence type="ECO:0000256" key="1">
    <source>
        <dbReference type="ARBA" id="ARBA00000826"/>
    </source>
</evidence>
<keyword evidence="6 9" id="KW-0808">Transferase</keyword>
<evidence type="ECO:0000259" key="11">
    <source>
        <dbReference type="SMART" id="SM00642"/>
    </source>
</evidence>
<dbReference type="FunFam" id="2.60.40.1180:FF:000002">
    <property type="entry name" value="1,4-alpha-glucan branching enzyme GlgB"/>
    <property type="match status" value="1"/>
</dbReference>
<dbReference type="InterPro" id="IPR006407">
    <property type="entry name" value="GlgB"/>
</dbReference>
<evidence type="ECO:0000256" key="5">
    <source>
        <dbReference type="ARBA" id="ARBA00022676"/>
    </source>
</evidence>
<organism evidence="12 13">
    <name type="scientific">Candidatus Saganbacteria bacterium CG08_land_8_20_14_0_20_45_16</name>
    <dbReference type="NCBI Taxonomy" id="2014293"/>
    <lineage>
        <taxon>Bacteria</taxon>
        <taxon>Bacillati</taxon>
        <taxon>Saganbacteria</taxon>
    </lineage>
</organism>
<dbReference type="InterPro" id="IPR006048">
    <property type="entry name" value="A-amylase/branching_C"/>
</dbReference>
<dbReference type="EC" id="2.4.1.18" evidence="9"/>
<dbReference type="SMART" id="SM00642">
    <property type="entry name" value="Aamy"/>
    <property type="match status" value="1"/>
</dbReference>
<dbReference type="Gene3D" id="2.60.40.10">
    <property type="entry name" value="Immunoglobulins"/>
    <property type="match status" value="1"/>
</dbReference>
<evidence type="ECO:0000256" key="7">
    <source>
        <dbReference type="ARBA" id="ARBA00023056"/>
    </source>
</evidence>
<evidence type="ECO:0000256" key="10">
    <source>
        <dbReference type="PIRSR" id="PIRSR000463-1"/>
    </source>
</evidence>
<dbReference type="PANTHER" id="PTHR43651:SF3">
    <property type="entry name" value="1,4-ALPHA-GLUCAN-BRANCHING ENZYME"/>
    <property type="match status" value="1"/>
</dbReference>
<name>A0A2H0XZM8_UNCSA</name>
<comment type="pathway">
    <text evidence="2 9">Glycan biosynthesis; glycogen biosynthesis.</text>
</comment>
<sequence>MLGLSLTSFASLHLKELLSQRPNLSELDLALLEPVSLQPESNVYYGPTLFTDFDIHLFKEGNHFTLYDKLGAHPMIVNGQQGTYFAVWAPNADQVSVVGNFNYWQADAHPLRARWDSSGIFEGFIPNLKAGELYKYKIISKHNNFSVEKGDPYAFFWEVAPKTASIIWQLDYEWQDSHWMQTRHKANDLNAAMSIYEVHLGSWRRVPEEGNRSLTYRELAPLLAQYVKEMGFTHVEFMPVMEHPFYGSWGYQVSGFFAPTSRYGTPQDFMYLIDYLHQQGIGVILDWVSAHFPTDQHGLAFFDGSHLYEHQDQQKGFHPDWKSCIFNYGRHEVSSFLINSALFWLEKFHIDGLRIDGVASMLYLDYSRKPGEWTPNEFGGNENLDAIRFLQTLNKVIYQRHPDVQTMAEESTAWGLVTRPTDVGGLGFGLKWNMGWMHDTLKYFSVDPLHRKYHHDQLTFSLCYAFSENFQLSLSHDEVVHGKGALFGKMPGDDWQKYANLRLLFGYMFGHPGKKLMFMGNEFGQWREWSHEESLEWHALDHQTHQGVKDWVRDLNQLYKAEPALYELDFSSDGFDWLDLSDWESSVISFIRKGRASQDKILVVCNFTPVPRHNYRLGVPAGGQWQELLNSDAKDYGGSGLGNHGSCQTDPIPSHGHPNSLNLLLPPLSVLFFKHTG</sequence>
<keyword evidence="7 9" id="KW-0320">Glycogen biosynthesis</keyword>
<dbReference type="FunFam" id="2.60.40.10:FF:000169">
    <property type="entry name" value="1,4-alpha-glucan branching enzyme GlgB"/>
    <property type="match status" value="1"/>
</dbReference>
<dbReference type="NCBIfam" id="TIGR01515">
    <property type="entry name" value="branching_enzym"/>
    <property type="match status" value="1"/>
</dbReference>
<dbReference type="SUPFAM" id="SSF81296">
    <property type="entry name" value="E set domains"/>
    <property type="match status" value="1"/>
</dbReference>
<dbReference type="FunFam" id="3.20.20.80:FF:000003">
    <property type="entry name" value="1,4-alpha-glucan branching enzyme GlgB"/>
    <property type="match status" value="1"/>
</dbReference>
<dbReference type="Pfam" id="PF02922">
    <property type="entry name" value="CBM_48"/>
    <property type="match status" value="1"/>
</dbReference>
<dbReference type="InterPro" id="IPR014756">
    <property type="entry name" value="Ig_E-set"/>
</dbReference>
<evidence type="ECO:0000256" key="4">
    <source>
        <dbReference type="ARBA" id="ARBA00022600"/>
    </source>
</evidence>
<dbReference type="InterPro" id="IPR013780">
    <property type="entry name" value="Glyco_hydro_b"/>
</dbReference>
<dbReference type="HAMAP" id="MF_00685">
    <property type="entry name" value="GlgB"/>
    <property type="match status" value="1"/>
</dbReference>
<accession>A0A2H0XZM8</accession>
<dbReference type="UniPathway" id="UPA00164"/>
<comment type="catalytic activity">
    <reaction evidence="1 9">
        <text>Transfers a segment of a (1-&gt;4)-alpha-D-glucan chain to a primary hydroxy group in a similar glucan chain.</text>
        <dbReference type="EC" id="2.4.1.18"/>
    </reaction>
</comment>
<comment type="subunit">
    <text evidence="9">Monomer.</text>
</comment>
<dbReference type="GO" id="GO:0005829">
    <property type="term" value="C:cytosol"/>
    <property type="evidence" value="ECO:0007669"/>
    <property type="project" value="TreeGrafter"/>
</dbReference>
<evidence type="ECO:0000256" key="9">
    <source>
        <dbReference type="HAMAP-Rule" id="MF_00685"/>
    </source>
</evidence>
<dbReference type="InterPro" id="IPR006047">
    <property type="entry name" value="GH13_cat_dom"/>
</dbReference>
<comment type="caution">
    <text evidence="12">The sequence shown here is derived from an EMBL/GenBank/DDBJ whole genome shotgun (WGS) entry which is preliminary data.</text>
</comment>
<dbReference type="SUPFAM" id="SSF51011">
    <property type="entry name" value="Glycosyl hydrolase domain"/>
    <property type="match status" value="1"/>
</dbReference>
<dbReference type="InterPro" id="IPR044143">
    <property type="entry name" value="GlgB_N_E_set_prok"/>
</dbReference>
<dbReference type="GO" id="GO:0004553">
    <property type="term" value="F:hydrolase activity, hydrolyzing O-glycosyl compounds"/>
    <property type="evidence" value="ECO:0007669"/>
    <property type="project" value="InterPro"/>
</dbReference>
<dbReference type="InterPro" id="IPR017853">
    <property type="entry name" value="GH"/>
</dbReference>
<evidence type="ECO:0000256" key="6">
    <source>
        <dbReference type="ARBA" id="ARBA00022679"/>
    </source>
</evidence>
<evidence type="ECO:0000256" key="2">
    <source>
        <dbReference type="ARBA" id="ARBA00004964"/>
    </source>
</evidence>
<dbReference type="AlphaFoldDB" id="A0A2H0XZM8"/>
<dbReference type="EMBL" id="PEYM01000053">
    <property type="protein sequence ID" value="PIS30584.1"/>
    <property type="molecule type" value="Genomic_DNA"/>
</dbReference>
<feature type="active site" description="Nucleophile" evidence="9 10">
    <location>
        <position position="356"/>
    </location>
</feature>
<reference evidence="12 13" key="1">
    <citation type="submission" date="2017-09" db="EMBL/GenBank/DDBJ databases">
        <title>Depth-based differentiation of microbial function through sediment-hosted aquifers and enrichment of novel symbionts in the deep terrestrial subsurface.</title>
        <authorList>
            <person name="Probst A.J."/>
            <person name="Ladd B."/>
            <person name="Jarett J.K."/>
            <person name="Geller-Mcgrath D.E."/>
            <person name="Sieber C.M."/>
            <person name="Emerson J.B."/>
            <person name="Anantharaman K."/>
            <person name="Thomas B.C."/>
            <person name="Malmstrom R."/>
            <person name="Stieglmeier M."/>
            <person name="Klingl A."/>
            <person name="Woyke T."/>
            <person name="Ryan C.M."/>
            <person name="Banfield J.F."/>
        </authorList>
    </citation>
    <scope>NUCLEOTIDE SEQUENCE [LARGE SCALE GENOMIC DNA]</scope>
    <source>
        <strain evidence="12">CG08_land_8_20_14_0_20_45_16</strain>
    </source>
</reference>
<dbReference type="NCBIfam" id="NF008967">
    <property type="entry name" value="PRK12313.1"/>
    <property type="match status" value="1"/>
</dbReference>
<feature type="active site" description="Proton donor" evidence="9 10">
    <location>
        <position position="409"/>
    </location>
</feature>
<dbReference type="Gene3D" id="2.60.40.1180">
    <property type="entry name" value="Golgi alpha-mannosidase II"/>
    <property type="match status" value="1"/>
</dbReference>